<proteinExistence type="predicted"/>
<organism evidence="2 3">
    <name type="scientific">Candidatus Woesebacteria bacterium RIFCSPHIGHO2_01_FULL_38_26b</name>
    <dbReference type="NCBI Taxonomy" id="1802491"/>
    <lineage>
        <taxon>Bacteria</taxon>
        <taxon>Candidatus Woeseibacteriota</taxon>
    </lineage>
</organism>
<keyword evidence="1" id="KW-1133">Transmembrane helix</keyword>
<gene>
    <name evidence="2" type="ORF">A2771_04025</name>
</gene>
<evidence type="ECO:0000256" key="1">
    <source>
        <dbReference type="SAM" id="Phobius"/>
    </source>
</evidence>
<dbReference type="EMBL" id="MGGD01000009">
    <property type="protein sequence ID" value="OGM21451.1"/>
    <property type="molecule type" value="Genomic_DNA"/>
</dbReference>
<evidence type="ECO:0000313" key="2">
    <source>
        <dbReference type="EMBL" id="OGM21451.1"/>
    </source>
</evidence>
<dbReference type="Proteomes" id="UP000176741">
    <property type="component" value="Unassembled WGS sequence"/>
</dbReference>
<evidence type="ECO:0000313" key="3">
    <source>
        <dbReference type="Proteomes" id="UP000176741"/>
    </source>
</evidence>
<sequence>MSNTTVLENYALLAIKFGISFFLLVYLIFAIVVIRQVKVMTSTLKVGFELQLKTLAYIHFAFTLFVLVISVLSLIIPSLF</sequence>
<reference evidence="2 3" key="1">
    <citation type="journal article" date="2016" name="Nat. Commun.">
        <title>Thousands of microbial genomes shed light on interconnected biogeochemical processes in an aquifer system.</title>
        <authorList>
            <person name="Anantharaman K."/>
            <person name="Brown C.T."/>
            <person name="Hug L.A."/>
            <person name="Sharon I."/>
            <person name="Castelle C.J."/>
            <person name="Probst A.J."/>
            <person name="Thomas B.C."/>
            <person name="Singh A."/>
            <person name="Wilkins M.J."/>
            <person name="Karaoz U."/>
            <person name="Brodie E.L."/>
            <person name="Williams K.H."/>
            <person name="Hubbard S.S."/>
            <person name="Banfield J.F."/>
        </authorList>
    </citation>
    <scope>NUCLEOTIDE SEQUENCE [LARGE SCALE GENOMIC DNA]</scope>
</reference>
<protein>
    <submittedName>
        <fullName evidence="2">Uncharacterized protein</fullName>
    </submittedName>
</protein>
<accession>A0A1F7Y2E5</accession>
<keyword evidence="1" id="KW-0812">Transmembrane</keyword>
<dbReference type="AlphaFoldDB" id="A0A1F7Y2E5"/>
<keyword evidence="1" id="KW-0472">Membrane</keyword>
<feature type="transmembrane region" description="Helical" evidence="1">
    <location>
        <begin position="55"/>
        <end position="76"/>
    </location>
</feature>
<comment type="caution">
    <text evidence="2">The sequence shown here is derived from an EMBL/GenBank/DDBJ whole genome shotgun (WGS) entry which is preliminary data.</text>
</comment>
<feature type="transmembrane region" description="Helical" evidence="1">
    <location>
        <begin position="12"/>
        <end position="34"/>
    </location>
</feature>
<name>A0A1F7Y2E5_9BACT</name>
<dbReference type="InterPro" id="IPR043716">
    <property type="entry name" value="DUF5657"/>
</dbReference>
<dbReference type="Pfam" id="PF18901">
    <property type="entry name" value="DUF5657"/>
    <property type="match status" value="1"/>
</dbReference>